<dbReference type="EMBL" id="VDFY01000233">
    <property type="protein sequence ID" value="TNH23686.1"/>
    <property type="molecule type" value="Genomic_DNA"/>
</dbReference>
<keyword evidence="1" id="KW-1133">Transmembrane helix</keyword>
<reference evidence="2 3" key="1">
    <citation type="submission" date="2019-06" db="EMBL/GenBank/DDBJ databases">
        <title>Micromonospora ordensis sp. nov., isolated from deep marine sediment.</title>
        <authorList>
            <person name="Veyisoglu A."/>
            <person name="Carro L."/>
            <person name="Klenk H.-P."/>
            <person name="Sahin N."/>
        </authorList>
    </citation>
    <scope>NUCLEOTIDE SEQUENCE [LARGE SCALE GENOMIC DNA]</scope>
    <source>
        <strain evidence="2 3">S2509</strain>
    </source>
</reference>
<sequence>MTPEKTRRRRVVIGLSGGLVVIAALLVIVTGDRSGPRSSSSAAPAPSPTVASAAQLARACIERTKGQEAVAYFQRDIPTGRWGDRVRGTASAHSEPYVLWLFDADCTAHRVVEVPPRTSRTFTAQVGQVWYFAEASAKEPGDGCACRVFSPSSTGEQRFSDAGVLTYHLD</sequence>
<proteinExistence type="predicted"/>
<keyword evidence="3" id="KW-1185">Reference proteome</keyword>
<organism evidence="2 3">
    <name type="scientific">Micromonospora orduensis</name>
    <dbReference type="NCBI Taxonomy" id="1420891"/>
    <lineage>
        <taxon>Bacteria</taxon>
        <taxon>Bacillati</taxon>
        <taxon>Actinomycetota</taxon>
        <taxon>Actinomycetes</taxon>
        <taxon>Micromonosporales</taxon>
        <taxon>Micromonosporaceae</taxon>
        <taxon>Micromonospora</taxon>
    </lineage>
</organism>
<dbReference type="Proteomes" id="UP000306145">
    <property type="component" value="Unassembled WGS sequence"/>
</dbReference>
<evidence type="ECO:0000313" key="3">
    <source>
        <dbReference type="Proteomes" id="UP000306145"/>
    </source>
</evidence>
<evidence type="ECO:0000313" key="2">
    <source>
        <dbReference type="EMBL" id="TNH23686.1"/>
    </source>
</evidence>
<protein>
    <submittedName>
        <fullName evidence="2">Uncharacterized protein</fullName>
    </submittedName>
</protein>
<comment type="caution">
    <text evidence="2">The sequence shown here is derived from an EMBL/GenBank/DDBJ whole genome shotgun (WGS) entry which is preliminary data.</text>
</comment>
<keyword evidence="1" id="KW-0812">Transmembrane</keyword>
<evidence type="ECO:0000256" key="1">
    <source>
        <dbReference type="SAM" id="Phobius"/>
    </source>
</evidence>
<dbReference type="RefSeq" id="WP_139587139.1">
    <property type="nucleotide sequence ID" value="NZ_VDFY01000233.1"/>
</dbReference>
<dbReference type="AlphaFoldDB" id="A0A5C4QGN8"/>
<gene>
    <name evidence="2" type="ORF">FHG89_26545</name>
</gene>
<accession>A0A5C4QGN8</accession>
<name>A0A5C4QGN8_9ACTN</name>
<dbReference type="OrthoDB" id="3404783at2"/>
<feature type="transmembrane region" description="Helical" evidence="1">
    <location>
        <begin position="12"/>
        <end position="31"/>
    </location>
</feature>
<keyword evidence="1" id="KW-0472">Membrane</keyword>